<dbReference type="AlphaFoldDB" id="A0A0W8FXU2"/>
<comment type="caution">
    <text evidence="1">The sequence shown here is derived from an EMBL/GenBank/DDBJ whole genome shotgun (WGS) entry which is preliminary data.</text>
</comment>
<sequence length="42" mass="4767">MFNSKTAAVESELNLISCAKKHISNEIMKRNTLIIFIFPLSI</sequence>
<proteinExistence type="predicted"/>
<accession>A0A0W8FXU2</accession>
<evidence type="ECO:0000313" key="1">
    <source>
        <dbReference type="EMBL" id="KUG25727.1"/>
    </source>
</evidence>
<protein>
    <submittedName>
        <fullName evidence="1">Uncharacterized protein</fullName>
    </submittedName>
</protein>
<dbReference type="EMBL" id="LNQE01000615">
    <property type="protein sequence ID" value="KUG25727.1"/>
    <property type="molecule type" value="Genomic_DNA"/>
</dbReference>
<organism evidence="1">
    <name type="scientific">hydrocarbon metagenome</name>
    <dbReference type="NCBI Taxonomy" id="938273"/>
    <lineage>
        <taxon>unclassified sequences</taxon>
        <taxon>metagenomes</taxon>
        <taxon>ecological metagenomes</taxon>
    </lineage>
</organism>
<reference evidence="1" key="1">
    <citation type="journal article" date="2015" name="Proc. Natl. Acad. Sci. U.S.A.">
        <title>Networks of energetic and metabolic interactions define dynamics in microbial communities.</title>
        <authorList>
            <person name="Embree M."/>
            <person name="Liu J.K."/>
            <person name="Al-Bassam M.M."/>
            <person name="Zengler K."/>
        </authorList>
    </citation>
    <scope>NUCLEOTIDE SEQUENCE</scope>
</reference>
<name>A0A0W8FXU2_9ZZZZ</name>
<gene>
    <name evidence="1" type="ORF">ASZ90_004442</name>
</gene>